<dbReference type="EMBL" id="LWDX02067035">
    <property type="protein sequence ID" value="OEL15388.1"/>
    <property type="molecule type" value="Genomic_DNA"/>
</dbReference>
<keyword evidence="2" id="KW-0804">Transcription</keyword>
<evidence type="ECO:0000256" key="2">
    <source>
        <dbReference type="ARBA" id="ARBA00023163"/>
    </source>
</evidence>
<dbReference type="Pfam" id="PF03514">
    <property type="entry name" value="GRAS"/>
    <property type="match status" value="1"/>
</dbReference>
<accession>A0A1E5URE9</accession>
<gene>
    <name evidence="3" type="ORF">BAE44_0023593</name>
</gene>
<dbReference type="InterPro" id="IPR005202">
    <property type="entry name" value="TF_GRAS"/>
</dbReference>
<evidence type="ECO:0000313" key="4">
    <source>
        <dbReference type="Proteomes" id="UP000095767"/>
    </source>
</evidence>
<evidence type="ECO:0000313" key="3">
    <source>
        <dbReference type="EMBL" id="OEL15388.1"/>
    </source>
</evidence>
<dbReference type="Proteomes" id="UP000095767">
    <property type="component" value="Unassembled WGS sequence"/>
</dbReference>
<keyword evidence="4" id="KW-1185">Reference proteome</keyword>
<sequence>MLMEMDIDDQFFYQFPDHPALLQAQEAYAQILSGAATARSSDDPVHLSLLPRSPTCSDIVLDNFTANDVGALFLPAQDGTSAGVEQSPVKFGTAGDANAFFACRYDGSACVQSSAFLNIADEQSLAQLRSTTFPAGDGDHAALASAFFSGQNGENMDNKAFLKGMPEANKFFPTSNTASSSTVRPPPGNTCLDTTIGRVLSPPTKIRRRWETVTIDDLDIDPDEVLIVNSILHFGNLMDEGVDASSPSPRDVVLSNIRKMRPGVFILFVMNGS</sequence>
<dbReference type="AlphaFoldDB" id="A0A1E5URE9"/>
<name>A0A1E5URE9_9POAL</name>
<protein>
    <submittedName>
        <fullName evidence="3">Uncharacterized protein</fullName>
    </submittedName>
</protein>
<organism evidence="3 4">
    <name type="scientific">Dichanthelium oligosanthes</name>
    <dbReference type="NCBI Taxonomy" id="888268"/>
    <lineage>
        <taxon>Eukaryota</taxon>
        <taxon>Viridiplantae</taxon>
        <taxon>Streptophyta</taxon>
        <taxon>Embryophyta</taxon>
        <taxon>Tracheophyta</taxon>
        <taxon>Spermatophyta</taxon>
        <taxon>Magnoliopsida</taxon>
        <taxon>Liliopsida</taxon>
        <taxon>Poales</taxon>
        <taxon>Poaceae</taxon>
        <taxon>PACMAD clade</taxon>
        <taxon>Panicoideae</taxon>
        <taxon>Panicodae</taxon>
        <taxon>Paniceae</taxon>
        <taxon>Dichantheliinae</taxon>
        <taxon>Dichanthelium</taxon>
    </lineage>
</organism>
<evidence type="ECO:0000256" key="1">
    <source>
        <dbReference type="ARBA" id="ARBA00023015"/>
    </source>
</evidence>
<reference evidence="3 4" key="1">
    <citation type="submission" date="2016-09" db="EMBL/GenBank/DDBJ databases">
        <title>The draft genome of Dichanthelium oligosanthes: A C3 panicoid grass species.</title>
        <authorList>
            <person name="Studer A.J."/>
            <person name="Schnable J.C."/>
            <person name="Brutnell T.P."/>
        </authorList>
    </citation>
    <scope>NUCLEOTIDE SEQUENCE [LARGE SCALE GENOMIC DNA]</scope>
    <source>
        <strain evidence="4">cv. Kellogg 1175</strain>
        <tissue evidence="3">Leaf</tissue>
    </source>
</reference>
<comment type="caution">
    <text evidence="3">The sequence shown here is derived from an EMBL/GenBank/DDBJ whole genome shotgun (WGS) entry which is preliminary data.</text>
</comment>
<dbReference type="STRING" id="888268.A0A1E5URE9"/>
<keyword evidence="1" id="KW-0805">Transcription regulation</keyword>
<proteinExistence type="predicted"/>